<proteinExistence type="predicted"/>
<keyword evidence="2" id="KW-1133">Transmembrane helix</keyword>
<dbReference type="Proteomes" id="UP000054516">
    <property type="component" value="Unassembled WGS sequence"/>
</dbReference>
<feature type="transmembrane region" description="Helical" evidence="2">
    <location>
        <begin position="374"/>
        <end position="398"/>
    </location>
</feature>
<evidence type="ECO:0008006" key="5">
    <source>
        <dbReference type="Google" id="ProtNLM"/>
    </source>
</evidence>
<sequence length="407" mass="44935">MAYPNPINPPLANENDGGDDTGPRHDTNNEAQAPTGREAGVPISLGRRAPPELTATRIWDASITVGPLSWIYMSQLEQKVPCIRSQRASKDSSFFFTGVGSTDAMRKSAIAFPYPRAFLRATGHGLGIPSRQRVTRGVGVAGHDVGMDWEQEVIRDADNGAMEMGRHELPVATTTVISTTEWNYRFGLALFGCNFTHGLITEIEVSLQPTYVVLGIFRRGRPNPAECVAFVAKPEHLFRELHRAVYRLRGIRASFFSLTHVQGFRLYQCDAESGTHKRIELDKSGVADLQLLHHMYRQWHVPAWTAQVWADWIHHTLNRGSYDVTEGGYALELVLGWSIIRISTVVLLPVLLSLAIGIYLNAADWRDLATIQTAWGTASYVVTAGGLVAALLAILSSIEASSDPEKY</sequence>
<evidence type="ECO:0000313" key="3">
    <source>
        <dbReference type="EMBL" id="GAP88927.1"/>
    </source>
</evidence>
<evidence type="ECO:0000256" key="2">
    <source>
        <dbReference type="SAM" id="Phobius"/>
    </source>
</evidence>
<dbReference type="EMBL" id="DF977462">
    <property type="protein sequence ID" value="GAP88927.1"/>
    <property type="molecule type" value="Genomic_DNA"/>
</dbReference>
<protein>
    <recommendedName>
        <fullName evidence="5">Transmembrane protein</fullName>
    </recommendedName>
</protein>
<organism evidence="3">
    <name type="scientific">Rosellinia necatrix</name>
    <name type="common">White root-rot fungus</name>
    <dbReference type="NCBI Taxonomy" id="77044"/>
    <lineage>
        <taxon>Eukaryota</taxon>
        <taxon>Fungi</taxon>
        <taxon>Dikarya</taxon>
        <taxon>Ascomycota</taxon>
        <taxon>Pezizomycotina</taxon>
        <taxon>Sordariomycetes</taxon>
        <taxon>Xylariomycetidae</taxon>
        <taxon>Xylariales</taxon>
        <taxon>Xylariaceae</taxon>
        <taxon>Rosellinia</taxon>
    </lineage>
</organism>
<keyword evidence="2" id="KW-0472">Membrane</keyword>
<dbReference type="AlphaFoldDB" id="A0A1W2TKX2"/>
<name>A0A1W2TKX2_ROSNE</name>
<keyword evidence="4" id="KW-1185">Reference proteome</keyword>
<accession>A0A1W2TKX2</accession>
<gene>
    <name evidence="3" type="ORF">SAMD00023353_1700040</name>
</gene>
<evidence type="ECO:0000256" key="1">
    <source>
        <dbReference type="SAM" id="MobiDB-lite"/>
    </source>
</evidence>
<keyword evidence="2" id="KW-0812">Transmembrane</keyword>
<dbReference type="STRING" id="77044.A0A1W2TKX2"/>
<reference evidence="3" key="1">
    <citation type="submission" date="2016-03" db="EMBL/GenBank/DDBJ databases">
        <title>Draft genome sequence of Rosellinia necatrix.</title>
        <authorList>
            <person name="Kanematsu S."/>
        </authorList>
    </citation>
    <scope>NUCLEOTIDE SEQUENCE [LARGE SCALE GENOMIC DNA]</scope>
    <source>
        <strain evidence="3">W97</strain>
    </source>
</reference>
<dbReference type="OrthoDB" id="5420013at2759"/>
<evidence type="ECO:0000313" key="4">
    <source>
        <dbReference type="Proteomes" id="UP000054516"/>
    </source>
</evidence>
<feature type="region of interest" description="Disordered" evidence="1">
    <location>
        <begin position="1"/>
        <end position="45"/>
    </location>
</feature>
<feature type="transmembrane region" description="Helical" evidence="2">
    <location>
        <begin position="339"/>
        <end position="362"/>
    </location>
</feature>